<comment type="caution">
    <text evidence="1">The sequence shown here is derived from an EMBL/GenBank/DDBJ whole genome shotgun (WGS) entry which is preliminary data.</text>
</comment>
<evidence type="ECO:0000313" key="1">
    <source>
        <dbReference type="EMBL" id="MBS5520317.1"/>
    </source>
</evidence>
<sequence>MPEGFPSFFIRRSNRAVPVRSFLKKSPMNDKERDFEKIVGAGLPVFCLAYLSKDKERNTVGGQPYSFDEKGAAVAAPFMVLF</sequence>
<dbReference type="Proteomes" id="UP000754226">
    <property type="component" value="Unassembled WGS sequence"/>
</dbReference>
<name>A0A943EDP3_9FIRM</name>
<dbReference type="AlphaFoldDB" id="A0A943EDP3"/>
<reference evidence="1" key="1">
    <citation type="submission" date="2021-02" db="EMBL/GenBank/DDBJ databases">
        <title>Infant gut strain persistence is associated with maternal origin, phylogeny, and functional potential including surface adhesion and iron acquisition.</title>
        <authorList>
            <person name="Lou Y.C."/>
        </authorList>
    </citation>
    <scope>NUCLEOTIDE SEQUENCE</scope>
    <source>
        <strain evidence="1">L3_106_000M1_dasL3_106_000M1_concoct_15</strain>
    </source>
</reference>
<gene>
    <name evidence="1" type="ORF">KHX13_08375</name>
</gene>
<evidence type="ECO:0000313" key="2">
    <source>
        <dbReference type="Proteomes" id="UP000754226"/>
    </source>
</evidence>
<dbReference type="EMBL" id="JAGZCZ010000011">
    <property type="protein sequence ID" value="MBS5520317.1"/>
    <property type="molecule type" value="Genomic_DNA"/>
</dbReference>
<accession>A0A943EDP3</accession>
<protein>
    <submittedName>
        <fullName evidence="1">Uncharacterized protein</fullName>
    </submittedName>
</protein>
<organism evidence="1 2">
    <name type="scientific">Acidaminococcus intestini</name>
    <dbReference type="NCBI Taxonomy" id="187327"/>
    <lineage>
        <taxon>Bacteria</taxon>
        <taxon>Bacillati</taxon>
        <taxon>Bacillota</taxon>
        <taxon>Negativicutes</taxon>
        <taxon>Acidaminococcales</taxon>
        <taxon>Acidaminococcaceae</taxon>
        <taxon>Acidaminococcus</taxon>
    </lineage>
</organism>
<proteinExistence type="predicted"/>